<dbReference type="PANTHER" id="PTHR33169">
    <property type="entry name" value="PADR-FAMILY TRANSCRIPTIONAL REGULATOR"/>
    <property type="match status" value="1"/>
</dbReference>
<organism evidence="2 3">
    <name type="scientific">Streptacidiphilus cavernicola</name>
    <dbReference type="NCBI Taxonomy" id="3342716"/>
    <lineage>
        <taxon>Bacteria</taxon>
        <taxon>Bacillati</taxon>
        <taxon>Actinomycetota</taxon>
        <taxon>Actinomycetes</taxon>
        <taxon>Kitasatosporales</taxon>
        <taxon>Streptomycetaceae</taxon>
        <taxon>Streptacidiphilus</taxon>
    </lineage>
</organism>
<proteinExistence type="predicted"/>
<dbReference type="InterPro" id="IPR036388">
    <property type="entry name" value="WH-like_DNA-bd_sf"/>
</dbReference>
<dbReference type="RefSeq" id="WP_030256838.1">
    <property type="nucleotide sequence ID" value="NZ_JBHEZZ010000003.1"/>
</dbReference>
<gene>
    <name evidence="2" type="ORF">ACEZDJ_07425</name>
</gene>
<evidence type="ECO:0000259" key="1">
    <source>
        <dbReference type="Pfam" id="PF03551"/>
    </source>
</evidence>
<feature type="domain" description="Transcription regulator PadR N-terminal" evidence="1">
    <location>
        <begin position="14"/>
        <end position="89"/>
    </location>
</feature>
<comment type="caution">
    <text evidence="2">The sequence shown here is derived from an EMBL/GenBank/DDBJ whole genome shotgun (WGS) entry which is preliminary data.</text>
</comment>
<dbReference type="Proteomes" id="UP001592528">
    <property type="component" value="Unassembled WGS sequence"/>
</dbReference>
<evidence type="ECO:0000313" key="2">
    <source>
        <dbReference type="EMBL" id="MFC1401114.1"/>
    </source>
</evidence>
<keyword evidence="3" id="KW-1185">Reference proteome</keyword>
<protein>
    <submittedName>
        <fullName evidence="2">PadR family transcriptional regulator</fullName>
    </submittedName>
</protein>
<reference evidence="2 3" key="1">
    <citation type="submission" date="2024-09" db="EMBL/GenBank/DDBJ databases">
        <authorList>
            <person name="Lee S.D."/>
        </authorList>
    </citation>
    <scope>NUCLEOTIDE SEQUENCE [LARGE SCALE GENOMIC DNA]</scope>
    <source>
        <strain evidence="2 3">N1-5</strain>
    </source>
</reference>
<dbReference type="InterPro" id="IPR005149">
    <property type="entry name" value="Tscrpt_reg_PadR_N"/>
</dbReference>
<evidence type="ECO:0000313" key="3">
    <source>
        <dbReference type="Proteomes" id="UP001592528"/>
    </source>
</evidence>
<dbReference type="InterPro" id="IPR036390">
    <property type="entry name" value="WH_DNA-bd_sf"/>
</dbReference>
<sequence>MDTPVRSSPLALTVLSLLSYQPLHPYGVQRLIKQWGKDQVVNVGQRAGLYRTIERLLGAGLIAVRETGRDQQYPERTVYEVTEEGRATARAWLIEMLRTPKQEFPEFPAALSQLLLLDPAEMLAALEGRREVLAASVAGLDRAAVQEAARGLPRITMLESEYLRAVTAAELSWLDGVVEDLRAGRLVWSTEQLLALAGDAEQEPE</sequence>
<accession>A0ABV6UI34</accession>
<dbReference type="SUPFAM" id="SSF46785">
    <property type="entry name" value="Winged helix' DNA-binding domain"/>
    <property type="match status" value="1"/>
</dbReference>
<dbReference type="Pfam" id="PF03551">
    <property type="entry name" value="PadR"/>
    <property type="match status" value="1"/>
</dbReference>
<dbReference type="Gene3D" id="1.10.10.10">
    <property type="entry name" value="Winged helix-like DNA-binding domain superfamily/Winged helix DNA-binding domain"/>
    <property type="match status" value="1"/>
</dbReference>
<dbReference type="PANTHER" id="PTHR33169:SF14">
    <property type="entry name" value="TRANSCRIPTIONAL REGULATOR RV3488"/>
    <property type="match status" value="1"/>
</dbReference>
<dbReference type="InterPro" id="IPR052509">
    <property type="entry name" value="Metal_resp_DNA-bind_regulator"/>
</dbReference>
<dbReference type="EMBL" id="JBHEZZ010000003">
    <property type="protein sequence ID" value="MFC1401114.1"/>
    <property type="molecule type" value="Genomic_DNA"/>
</dbReference>
<name>A0ABV6UI34_9ACTN</name>